<dbReference type="Gene3D" id="3.40.720.10">
    <property type="entry name" value="Alkaline Phosphatase, subunit A"/>
    <property type="match status" value="1"/>
</dbReference>
<protein>
    <submittedName>
        <fullName evidence="1">Alkaline phosphatase family protein</fullName>
    </submittedName>
</protein>
<gene>
    <name evidence="1" type="ORF">Q5H94_19865</name>
</gene>
<reference evidence="1" key="1">
    <citation type="submission" date="2023-07" db="EMBL/GenBank/DDBJ databases">
        <authorList>
            <person name="Kim M.K."/>
        </authorList>
    </citation>
    <scope>NUCLEOTIDE SEQUENCE</scope>
    <source>
        <strain evidence="1">CA1-15</strain>
    </source>
</reference>
<sequence length="473" mass="52151">MSNVILLEFNELTPAVMDRFIAQGHLPAFKRLRDESVAAVTDAGEDPPYLEPWIQWVTVHTGLSYADHKVFDLGDGPKLEAPRIWDMISDAGRAVWVCGSMNAAVRGNAIRGHVLPDPWSTGLRPIPETEFAAFFDFVRTYVQEYTRDKPPLAKSDYLRFVRFMVSHGLSLRTVTDAIRQLAGERSGLGKWRRAAVLDDLMFDVFRHDYQRLRPALATFFLNSTAHYQHYYWRNYDPAAFALAPDDGAQQEYGDAMLFGYQKMDALLDRTLQMAGPDTTVILCTALGQQPLTGYDEDGGKMLFKPLDTAALLRFAGVAEPYTIAPVMAEEFRLYFPDAAAAEAAEAQLATLTIDGKPVLKVRRTEAELYAGCDVIAPPAADALIVAGGSNEPRRFADLFYPIDSGVKSGMHHRDGILWIRTPGVAPSVIERSVSLQEIAPTVLALCGVDAPVAFAMPPMPEVVVPATAQLRAA</sequence>
<dbReference type="RefSeq" id="WP_304562996.1">
    <property type="nucleotide sequence ID" value="NZ_JAUQSZ010000018.1"/>
</dbReference>
<dbReference type="EMBL" id="JAUQSZ010000018">
    <property type="protein sequence ID" value="MDO7844598.1"/>
    <property type="molecule type" value="Genomic_DNA"/>
</dbReference>
<comment type="caution">
    <text evidence="1">The sequence shown here is derived from an EMBL/GenBank/DDBJ whole genome shotgun (WGS) entry which is preliminary data.</text>
</comment>
<name>A0ABT9A425_9SPHN</name>
<evidence type="ECO:0000313" key="2">
    <source>
        <dbReference type="Proteomes" id="UP001176468"/>
    </source>
</evidence>
<proteinExistence type="predicted"/>
<dbReference type="InterPro" id="IPR017850">
    <property type="entry name" value="Alkaline_phosphatase_core_sf"/>
</dbReference>
<accession>A0ABT9A425</accession>
<dbReference type="Proteomes" id="UP001176468">
    <property type="component" value="Unassembled WGS sequence"/>
</dbReference>
<evidence type="ECO:0000313" key="1">
    <source>
        <dbReference type="EMBL" id="MDO7844598.1"/>
    </source>
</evidence>
<keyword evidence="2" id="KW-1185">Reference proteome</keyword>
<dbReference type="SUPFAM" id="SSF53649">
    <property type="entry name" value="Alkaline phosphatase-like"/>
    <property type="match status" value="1"/>
</dbReference>
<organism evidence="1 2">
    <name type="scientific">Sphingomonas immobilis</name>
    <dbReference type="NCBI Taxonomy" id="3063997"/>
    <lineage>
        <taxon>Bacteria</taxon>
        <taxon>Pseudomonadati</taxon>
        <taxon>Pseudomonadota</taxon>
        <taxon>Alphaproteobacteria</taxon>
        <taxon>Sphingomonadales</taxon>
        <taxon>Sphingomonadaceae</taxon>
        <taxon>Sphingomonas</taxon>
    </lineage>
</organism>